<dbReference type="EMBL" id="CP149822">
    <property type="protein sequence ID" value="WZN39185.1"/>
    <property type="molecule type" value="Genomic_DNA"/>
</dbReference>
<dbReference type="PROSITE" id="PS52029">
    <property type="entry name" value="LD_TPASE"/>
    <property type="match status" value="1"/>
</dbReference>
<keyword evidence="6 7" id="KW-0961">Cell wall biogenesis/degradation</keyword>
<dbReference type="InterPro" id="IPR038063">
    <property type="entry name" value="Transpep_catalytic_dom"/>
</dbReference>
<dbReference type="RefSeq" id="WP_341834182.1">
    <property type="nucleotide sequence ID" value="NZ_CP149822.1"/>
</dbReference>
<evidence type="ECO:0000256" key="5">
    <source>
        <dbReference type="ARBA" id="ARBA00022984"/>
    </source>
</evidence>
<protein>
    <submittedName>
        <fullName evidence="9">L,D-transpeptidase</fullName>
        <ecNumber evidence="9">2.-.-.-</ecNumber>
    </submittedName>
</protein>
<evidence type="ECO:0000256" key="6">
    <source>
        <dbReference type="ARBA" id="ARBA00023316"/>
    </source>
</evidence>
<gene>
    <name evidence="9" type="ORF">WJU16_14365</name>
</gene>
<dbReference type="PANTHER" id="PTHR36699:SF1">
    <property type="entry name" value="L,D-TRANSPEPTIDASE YAFK-RELATED"/>
    <property type="match status" value="1"/>
</dbReference>
<organism evidence="9 10">
    <name type="scientific">Chitinophaga pollutisoli</name>
    <dbReference type="NCBI Taxonomy" id="3133966"/>
    <lineage>
        <taxon>Bacteria</taxon>
        <taxon>Pseudomonadati</taxon>
        <taxon>Bacteroidota</taxon>
        <taxon>Chitinophagia</taxon>
        <taxon>Chitinophagales</taxon>
        <taxon>Chitinophagaceae</taxon>
        <taxon>Chitinophaga</taxon>
    </lineage>
</organism>
<keyword evidence="10" id="KW-1185">Reference proteome</keyword>
<keyword evidence="3 9" id="KW-0808">Transferase</keyword>
<evidence type="ECO:0000256" key="2">
    <source>
        <dbReference type="ARBA" id="ARBA00005992"/>
    </source>
</evidence>
<evidence type="ECO:0000259" key="8">
    <source>
        <dbReference type="PROSITE" id="PS52029"/>
    </source>
</evidence>
<feature type="active site" description="Nucleophile" evidence="7">
    <location>
        <position position="159"/>
    </location>
</feature>
<evidence type="ECO:0000313" key="9">
    <source>
        <dbReference type="EMBL" id="WZN39185.1"/>
    </source>
</evidence>
<dbReference type="Gene3D" id="2.40.440.10">
    <property type="entry name" value="L,D-transpeptidase catalytic domain-like"/>
    <property type="match status" value="1"/>
</dbReference>
<name>A0ABZ2YJ43_9BACT</name>
<comment type="similarity">
    <text evidence="2">Belongs to the YkuD family.</text>
</comment>
<evidence type="ECO:0000313" key="10">
    <source>
        <dbReference type="Proteomes" id="UP001485459"/>
    </source>
</evidence>
<accession>A0ABZ2YJ43</accession>
<dbReference type="PANTHER" id="PTHR36699">
    <property type="entry name" value="LD-TRANSPEPTIDASE"/>
    <property type="match status" value="1"/>
</dbReference>
<feature type="active site" description="Proton donor/acceptor" evidence="7">
    <location>
        <position position="136"/>
    </location>
</feature>
<sequence length="184" mass="21264">MWRICCLIVLLPLFAFEHNNSDLYSVRLNPSRIDADKVFLLIDKSDYRMYVYEDVTLIKIYKVVFGSNDQSDKRVEGDKRTPNGTFRISQKRMDNRWSRFMLLDYPNHESVEKHERRVARGEVNSGASLGGGIGIHGVEYNAGIRDFYVDRRINWTLGCVSLKNGDVNEIYNVVKVGTPVVIRQ</sequence>
<dbReference type="Pfam" id="PF03734">
    <property type="entry name" value="YkuD"/>
    <property type="match status" value="1"/>
</dbReference>
<proteinExistence type="inferred from homology"/>
<feature type="domain" description="L,D-TPase catalytic" evidence="8">
    <location>
        <begin position="38"/>
        <end position="183"/>
    </location>
</feature>
<evidence type="ECO:0000256" key="7">
    <source>
        <dbReference type="PROSITE-ProRule" id="PRU01373"/>
    </source>
</evidence>
<keyword evidence="4 7" id="KW-0133">Cell shape</keyword>
<dbReference type="SUPFAM" id="SSF141523">
    <property type="entry name" value="L,D-transpeptidase catalytic domain-like"/>
    <property type="match status" value="1"/>
</dbReference>
<evidence type="ECO:0000256" key="3">
    <source>
        <dbReference type="ARBA" id="ARBA00022679"/>
    </source>
</evidence>
<dbReference type="Proteomes" id="UP001485459">
    <property type="component" value="Chromosome"/>
</dbReference>
<evidence type="ECO:0000256" key="1">
    <source>
        <dbReference type="ARBA" id="ARBA00004752"/>
    </source>
</evidence>
<evidence type="ECO:0000256" key="4">
    <source>
        <dbReference type="ARBA" id="ARBA00022960"/>
    </source>
</evidence>
<dbReference type="EC" id="2.-.-.-" evidence="9"/>
<dbReference type="InterPro" id="IPR005490">
    <property type="entry name" value="LD_TPept_cat_dom"/>
</dbReference>
<dbReference type="CDD" id="cd16913">
    <property type="entry name" value="YkuD_like"/>
    <property type="match status" value="1"/>
</dbReference>
<keyword evidence="5 7" id="KW-0573">Peptidoglycan synthesis</keyword>
<comment type="pathway">
    <text evidence="1 7">Cell wall biogenesis; peptidoglycan biosynthesis.</text>
</comment>
<dbReference type="GO" id="GO:0016740">
    <property type="term" value="F:transferase activity"/>
    <property type="evidence" value="ECO:0007669"/>
    <property type="project" value="UniProtKB-KW"/>
</dbReference>
<reference evidence="10" key="1">
    <citation type="submission" date="2024-03" db="EMBL/GenBank/DDBJ databases">
        <title>Chitinophaga horti sp. nov., isolated from garden soil.</title>
        <authorList>
            <person name="Lee D.S."/>
            <person name="Han D.M."/>
            <person name="Baek J.H."/>
            <person name="Choi D.G."/>
            <person name="Jeon J.H."/>
            <person name="Jeon C.O."/>
        </authorList>
    </citation>
    <scope>NUCLEOTIDE SEQUENCE [LARGE SCALE GENOMIC DNA]</scope>
    <source>
        <strain evidence="10">GPA1</strain>
    </source>
</reference>